<reference evidence="1 2" key="1">
    <citation type="submission" date="2018-07" db="EMBL/GenBank/DDBJ databases">
        <title>Genomic Encyclopedia of Type Strains, Phase III (KMG-III): the genomes of soil and plant-associated and newly described type strains.</title>
        <authorList>
            <person name="Whitman W."/>
        </authorList>
    </citation>
    <scope>NUCLEOTIDE SEQUENCE [LARGE SCALE GENOMIC DNA]</scope>
    <source>
        <strain evidence="1 2">CECT 8236</strain>
    </source>
</reference>
<gene>
    <name evidence="1" type="ORF">DFP95_12157</name>
</gene>
<keyword evidence="2" id="KW-1185">Reference proteome</keyword>
<dbReference type="AlphaFoldDB" id="A0A3D9HZK4"/>
<organism evidence="1 2">
    <name type="scientific">Cohnella lupini</name>
    <dbReference type="NCBI Taxonomy" id="1294267"/>
    <lineage>
        <taxon>Bacteria</taxon>
        <taxon>Bacillati</taxon>
        <taxon>Bacillota</taxon>
        <taxon>Bacilli</taxon>
        <taxon>Bacillales</taxon>
        <taxon>Paenibacillaceae</taxon>
        <taxon>Cohnella</taxon>
    </lineage>
</organism>
<accession>A0A3D9HZK4</accession>
<evidence type="ECO:0000313" key="1">
    <source>
        <dbReference type="EMBL" id="RED54801.1"/>
    </source>
</evidence>
<sequence length="125" mass="13026">MGFSNTTAAAILNDIFRDETIYLALYKSNPTGADTGTEVTGGAYARQLITFATPAIDVGKQTIKNSAEIQFPIATADWGVITHVAIRSALTGGTMIGFGALVTAKTILTGDRFVIALSNGAIKLS</sequence>
<proteinExistence type="predicted"/>
<dbReference type="EMBL" id="QRDY01000021">
    <property type="protein sequence ID" value="RED54801.1"/>
    <property type="molecule type" value="Genomic_DNA"/>
</dbReference>
<dbReference type="Pfam" id="PF23140">
    <property type="entry name" value="Gp80"/>
    <property type="match status" value="1"/>
</dbReference>
<dbReference type="InterPro" id="IPR056908">
    <property type="entry name" value="Gp80-like"/>
</dbReference>
<name>A0A3D9HZK4_9BACL</name>
<dbReference type="OrthoDB" id="6171543at2"/>
<evidence type="ECO:0000313" key="2">
    <source>
        <dbReference type="Proteomes" id="UP000256869"/>
    </source>
</evidence>
<dbReference type="RefSeq" id="WP_115995161.1">
    <property type="nucleotide sequence ID" value="NZ_QRDY01000021.1"/>
</dbReference>
<comment type="caution">
    <text evidence="1">The sequence shown here is derived from an EMBL/GenBank/DDBJ whole genome shotgun (WGS) entry which is preliminary data.</text>
</comment>
<protein>
    <submittedName>
        <fullName evidence="1">Uncharacterized protein</fullName>
    </submittedName>
</protein>
<dbReference type="Proteomes" id="UP000256869">
    <property type="component" value="Unassembled WGS sequence"/>
</dbReference>